<dbReference type="AlphaFoldDB" id="A0A3B0XY87"/>
<protein>
    <recommendedName>
        <fullName evidence="2">ISL3 family transposase</fullName>
    </recommendedName>
</protein>
<dbReference type="EMBL" id="UOFJ01000026">
    <property type="protein sequence ID" value="VAW61156.1"/>
    <property type="molecule type" value="Genomic_DNA"/>
</dbReference>
<accession>A0A3B0XY87</accession>
<reference evidence="1" key="1">
    <citation type="submission" date="2018-06" db="EMBL/GenBank/DDBJ databases">
        <authorList>
            <person name="Zhirakovskaya E."/>
        </authorList>
    </citation>
    <scope>NUCLEOTIDE SEQUENCE</scope>
</reference>
<gene>
    <name evidence="1" type="ORF">MNBD_GAMMA10-39</name>
</gene>
<evidence type="ECO:0008006" key="2">
    <source>
        <dbReference type="Google" id="ProtNLM"/>
    </source>
</evidence>
<proteinExistence type="predicted"/>
<evidence type="ECO:0000313" key="1">
    <source>
        <dbReference type="EMBL" id="VAW61156.1"/>
    </source>
</evidence>
<organism evidence="1">
    <name type="scientific">hydrothermal vent metagenome</name>
    <dbReference type="NCBI Taxonomy" id="652676"/>
    <lineage>
        <taxon>unclassified sequences</taxon>
        <taxon>metagenomes</taxon>
        <taxon>ecological metagenomes</taxon>
    </lineage>
</organism>
<sequence length="63" mass="7074">MNIEEHYGLLLGINSPWEISQVDLSVSTQQVDIYIEYADNEGVCPECGSICPKHYEGYSCFKG</sequence>
<name>A0A3B0XY87_9ZZZZ</name>